<dbReference type="RefSeq" id="WP_143077758.1">
    <property type="nucleotide sequence ID" value="NZ_FORU01000011.1"/>
</dbReference>
<dbReference type="EMBL" id="FORU01000011">
    <property type="protein sequence ID" value="SFJ62612.1"/>
    <property type="molecule type" value="Genomic_DNA"/>
</dbReference>
<organism evidence="1 2">
    <name type="scientific">Myroides guanonis</name>
    <dbReference type="NCBI Taxonomy" id="1150112"/>
    <lineage>
        <taxon>Bacteria</taxon>
        <taxon>Pseudomonadati</taxon>
        <taxon>Bacteroidota</taxon>
        <taxon>Flavobacteriia</taxon>
        <taxon>Flavobacteriales</taxon>
        <taxon>Flavobacteriaceae</taxon>
        <taxon>Myroides</taxon>
    </lineage>
</organism>
<sequence>ITGACAVSKVVSIMNYPKYFTPNGDGFNDTWNVLGVKSQPGAKIYIFDRSGKLLKQLSPLGEGWDGTYGGRPMPSTDYWFTIEYNDFSGNKREYKGHFSLKR</sequence>
<evidence type="ECO:0000313" key="2">
    <source>
        <dbReference type="Proteomes" id="UP000243887"/>
    </source>
</evidence>
<dbReference type="OrthoDB" id="9765926at2"/>
<dbReference type="NCBIfam" id="TIGR04131">
    <property type="entry name" value="Bac_Flav_CTERM"/>
    <property type="match status" value="1"/>
</dbReference>
<keyword evidence="2" id="KW-1185">Reference proteome</keyword>
<dbReference type="AlphaFoldDB" id="A0A1I3SWN8"/>
<feature type="non-terminal residue" evidence="1">
    <location>
        <position position="1"/>
    </location>
</feature>
<reference evidence="2" key="1">
    <citation type="submission" date="2016-10" db="EMBL/GenBank/DDBJ databases">
        <authorList>
            <person name="Varghese N."/>
            <person name="Submissions S."/>
        </authorList>
    </citation>
    <scope>NUCLEOTIDE SEQUENCE [LARGE SCALE GENOMIC DNA]</scope>
    <source>
        <strain evidence="2">DSM 26542</strain>
    </source>
</reference>
<dbReference type="Pfam" id="PF13585">
    <property type="entry name" value="CHU_C"/>
    <property type="match status" value="1"/>
</dbReference>
<dbReference type="Proteomes" id="UP000243887">
    <property type="component" value="Unassembled WGS sequence"/>
</dbReference>
<dbReference type="InterPro" id="IPR026341">
    <property type="entry name" value="T9SS_type_B"/>
</dbReference>
<accession>A0A1I3SWN8</accession>
<evidence type="ECO:0000313" key="1">
    <source>
        <dbReference type="EMBL" id="SFJ62612.1"/>
    </source>
</evidence>
<dbReference type="STRING" id="1150112.SAMN04487893_11199"/>
<name>A0A1I3SWN8_9FLAO</name>
<gene>
    <name evidence="1" type="ORF">SAMN04487893_11199</name>
</gene>
<protein>
    <submittedName>
        <fullName evidence="1">Gliding motility-associated C-terminal domain-containing protein</fullName>
    </submittedName>
</protein>
<proteinExistence type="predicted"/>